<dbReference type="SUPFAM" id="SSF53474">
    <property type="entry name" value="alpha/beta-Hydrolases"/>
    <property type="match status" value="1"/>
</dbReference>
<dbReference type="GO" id="GO:0003847">
    <property type="term" value="F:1-alkyl-2-acetylglycerophosphocholine esterase activity"/>
    <property type="evidence" value="ECO:0007669"/>
    <property type="project" value="TreeGrafter"/>
</dbReference>
<dbReference type="Gene3D" id="3.40.50.1820">
    <property type="entry name" value="alpha/beta hydrolase"/>
    <property type="match status" value="1"/>
</dbReference>
<keyword evidence="4" id="KW-0732">Signal</keyword>
<name>A0A2A4MQG3_9GAMM</name>
<dbReference type="AlphaFoldDB" id="A0A2A4MQG3"/>
<dbReference type="Proteomes" id="UP000218172">
    <property type="component" value="Unassembled WGS sequence"/>
</dbReference>
<feature type="chain" id="PRO_5012991920" evidence="4">
    <location>
        <begin position="20"/>
        <end position="433"/>
    </location>
</feature>
<reference evidence="6" key="1">
    <citation type="submission" date="2017-08" db="EMBL/GenBank/DDBJ databases">
        <title>A dynamic microbial community with high functional redundancy inhabits the cold, oxic subseafloor aquifer.</title>
        <authorList>
            <person name="Tully B.J."/>
            <person name="Wheat C.G."/>
            <person name="Glazer B.T."/>
            <person name="Huber J.A."/>
        </authorList>
    </citation>
    <scope>NUCLEOTIDE SEQUENCE [LARGE SCALE GENOMIC DNA]</scope>
</reference>
<protein>
    <submittedName>
        <fullName evidence="5">Dienelactone hydrolase</fullName>
    </submittedName>
</protein>
<feature type="signal peptide" evidence="4">
    <location>
        <begin position="1"/>
        <end position="19"/>
    </location>
</feature>
<dbReference type="Pfam" id="PF03403">
    <property type="entry name" value="PAF-AH_p_II"/>
    <property type="match status" value="1"/>
</dbReference>
<proteinExistence type="predicted"/>
<dbReference type="PROSITE" id="PS51257">
    <property type="entry name" value="PROKAR_LIPOPROTEIN"/>
    <property type="match status" value="1"/>
</dbReference>
<dbReference type="InterPro" id="IPR029058">
    <property type="entry name" value="AB_hydrolase_fold"/>
</dbReference>
<evidence type="ECO:0000256" key="3">
    <source>
        <dbReference type="ARBA" id="ARBA00023098"/>
    </source>
</evidence>
<dbReference type="EMBL" id="NVQR01000050">
    <property type="protein sequence ID" value="PCH61954.1"/>
    <property type="molecule type" value="Genomic_DNA"/>
</dbReference>
<keyword evidence="2" id="KW-0442">Lipid degradation</keyword>
<dbReference type="PANTHER" id="PTHR10272:SF0">
    <property type="entry name" value="PLATELET-ACTIVATING FACTOR ACETYLHYDROLASE"/>
    <property type="match status" value="1"/>
</dbReference>
<accession>A0A2A4MQG3</accession>
<evidence type="ECO:0000313" key="5">
    <source>
        <dbReference type="EMBL" id="PCH61954.1"/>
    </source>
</evidence>
<sequence length="433" mass="46883">MSRTTALLFSIFFSCALVAQDNRIDLIRHDAPQLAYFGEHAIGVRTLEFVDADRIDVINTTNGYDNVYYNRSLTVEIWYPAQLKENESAGGQYTTTTRNLNIIATLNGRAVRDANPNTEGDLYPLVVISHGQPGNRYLMSHLGENLASKGYVVVAIDHRDSTYEDQQAFASTLYNRPLDQRFVIEAVAQLSADPASFLHGLVDANTTGVVGFSMGGYGLVNNLGGGYSDAIAASAQTSPNSLVSAHATGNPDYRDGLDSRIKAGFAIAPWGMRSGYWGAEDLAGIDVPTFYLAGDADGVSGYENGTRAIFKGAINSDRYLLTFKNAGHSAGAAYPVPVEILRSGDKTGASHYTDPVWDTLRMNNIMGHFATAFFDLTLKGDAQSKTYLDLIPDGADGVYSISNGQANDDHNYWKGFQRGSAVGLKLEHLQLGQ</sequence>
<evidence type="ECO:0000313" key="6">
    <source>
        <dbReference type="Proteomes" id="UP000218172"/>
    </source>
</evidence>
<organism evidence="5 6">
    <name type="scientific">SAR86 cluster bacterium</name>
    <dbReference type="NCBI Taxonomy" id="2030880"/>
    <lineage>
        <taxon>Bacteria</taxon>
        <taxon>Pseudomonadati</taxon>
        <taxon>Pseudomonadota</taxon>
        <taxon>Gammaproteobacteria</taxon>
        <taxon>SAR86 cluster</taxon>
    </lineage>
</organism>
<evidence type="ECO:0000256" key="4">
    <source>
        <dbReference type="SAM" id="SignalP"/>
    </source>
</evidence>
<keyword evidence="3" id="KW-0443">Lipid metabolism</keyword>
<evidence type="ECO:0000256" key="1">
    <source>
        <dbReference type="ARBA" id="ARBA00022801"/>
    </source>
</evidence>
<comment type="caution">
    <text evidence="5">The sequence shown here is derived from an EMBL/GenBank/DDBJ whole genome shotgun (WGS) entry which is preliminary data.</text>
</comment>
<gene>
    <name evidence="5" type="ORF">COC19_03670</name>
</gene>
<evidence type="ECO:0000256" key="2">
    <source>
        <dbReference type="ARBA" id="ARBA00022963"/>
    </source>
</evidence>
<keyword evidence="1 5" id="KW-0378">Hydrolase</keyword>
<dbReference type="GO" id="GO:0016042">
    <property type="term" value="P:lipid catabolic process"/>
    <property type="evidence" value="ECO:0007669"/>
    <property type="project" value="UniProtKB-KW"/>
</dbReference>
<dbReference type="PANTHER" id="PTHR10272">
    <property type="entry name" value="PLATELET-ACTIVATING FACTOR ACETYLHYDROLASE"/>
    <property type="match status" value="1"/>
</dbReference>